<reference evidence="3 4" key="1">
    <citation type="submission" date="2020-02" db="EMBL/GenBank/DDBJ databases">
        <title>Out from the shadows clarifying the taxonomy of the family Cryomorphaceae and related taxa by utilizing the GTDB taxonomic framework.</title>
        <authorList>
            <person name="Bowman J.P."/>
        </authorList>
    </citation>
    <scope>NUCLEOTIDE SEQUENCE [LARGE SCALE GENOMIC DNA]</scope>
    <source>
        <strain evidence="3 4">QSSC 1-22</strain>
    </source>
</reference>
<keyword evidence="4" id="KW-1185">Reference proteome</keyword>
<evidence type="ECO:0000313" key="3">
    <source>
        <dbReference type="EMBL" id="NEN22252.1"/>
    </source>
</evidence>
<dbReference type="InterPro" id="IPR015797">
    <property type="entry name" value="NUDIX_hydrolase-like_dom_sf"/>
</dbReference>
<dbReference type="Pfam" id="PF00293">
    <property type="entry name" value="NUDIX"/>
    <property type="match status" value="1"/>
</dbReference>
<accession>A0A7K3WN04</accession>
<protein>
    <submittedName>
        <fullName evidence="3">NUDIX hydrolase</fullName>
    </submittedName>
</protein>
<feature type="domain" description="Nudix hydrolase" evidence="2">
    <location>
        <begin position="6"/>
        <end position="140"/>
    </location>
</feature>
<gene>
    <name evidence="3" type="ORF">G3O08_01875</name>
</gene>
<dbReference type="CDD" id="cd18873">
    <property type="entry name" value="NUDIX_NadM_like"/>
    <property type="match status" value="1"/>
</dbReference>
<organism evidence="3 4">
    <name type="scientific">Cryomorpha ignava</name>
    <dbReference type="NCBI Taxonomy" id="101383"/>
    <lineage>
        <taxon>Bacteria</taxon>
        <taxon>Pseudomonadati</taxon>
        <taxon>Bacteroidota</taxon>
        <taxon>Flavobacteriia</taxon>
        <taxon>Flavobacteriales</taxon>
        <taxon>Cryomorphaceae</taxon>
        <taxon>Cryomorpha</taxon>
    </lineage>
</organism>
<dbReference type="PANTHER" id="PTHR43736">
    <property type="entry name" value="ADP-RIBOSE PYROPHOSPHATASE"/>
    <property type="match status" value="1"/>
</dbReference>
<comment type="caution">
    <text evidence="3">The sequence shown here is derived from an EMBL/GenBank/DDBJ whole genome shotgun (WGS) entry which is preliminary data.</text>
</comment>
<dbReference type="Proteomes" id="UP000486602">
    <property type="component" value="Unassembled WGS sequence"/>
</dbReference>
<dbReference type="InterPro" id="IPR000086">
    <property type="entry name" value="NUDIX_hydrolase_dom"/>
</dbReference>
<dbReference type="SUPFAM" id="SSF55811">
    <property type="entry name" value="Nudix"/>
    <property type="match status" value="1"/>
</dbReference>
<evidence type="ECO:0000313" key="4">
    <source>
        <dbReference type="Proteomes" id="UP000486602"/>
    </source>
</evidence>
<evidence type="ECO:0000259" key="2">
    <source>
        <dbReference type="PROSITE" id="PS51462"/>
    </source>
</evidence>
<dbReference type="EMBL" id="JAAGVY010000002">
    <property type="protein sequence ID" value="NEN22252.1"/>
    <property type="molecule type" value="Genomic_DNA"/>
</dbReference>
<dbReference type="GO" id="GO:0016787">
    <property type="term" value="F:hydrolase activity"/>
    <property type="evidence" value="ECO:0007669"/>
    <property type="project" value="UniProtKB-KW"/>
</dbReference>
<proteinExistence type="predicted"/>
<keyword evidence="1 3" id="KW-0378">Hydrolase</keyword>
<evidence type="ECO:0000256" key="1">
    <source>
        <dbReference type="ARBA" id="ARBA00022801"/>
    </source>
</evidence>
<dbReference type="AlphaFoldDB" id="A0A7K3WN04"/>
<dbReference type="PROSITE" id="PS51462">
    <property type="entry name" value="NUDIX"/>
    <property type="match status" value="1"/>
</dbReference>
<dbReference type="Gene3D" id="3.90.79.10">
    <property type="entry name" value="Nucleoside Triphosphate Pyrophosphohydrolase"/>
    <property type="match status" value="1"/>
</dbReference>
<sequence>MAIKQDIRLAVDAVIFSFAANIKKVLLVQRKNDPFKGQWVFPGGFVDDGENLETAAIRELEEETSLRMENLSQLKAYGDPGRDPRGHTVTVAFIGQVNADAVKTKAASDAEAAKWFDLNDLPQLGFDHSEILKDAIKFFKK</sequence>
<dbReference type="RefSeq" id="WP_163282970.1">
    <property type="nucleotide sequence ID" value="NZ_JAAGVY010000002.1"/>
</dbReference>
<name>A0A7K3WN04_9FLAO</name>
<dbReference type="PRINTS" id="PR00502">
    <property type="entry name" value="NUDIXFAMILY"/>
</dbReference>
<dbReference type="PANTHER" id="PTHR43736:SF1">
    <property type="entry name" value="DIHYDRONEOPTERIN TRIPHOSPHATE DIPHOSPHATASE"/>
    <property type="match status" value="1"/>
</dbReference>
<dbReference type="InterPro" id="IPR020476">
    <property type="entry name" value="Nudix_hydrolase"/>
</dbReference>